<protein>
    <submittedName>
        <fullName evidence="4">NAD(P)/FAD-dependent oxidoreductase</fullName>
        <ecNumber evidence="4">1.-.-.-</ecNumber>
    </submittedName>
</protein>
<dbReference type="EMBL" id="JBHTIR010003179">
    <property type="protein sequence ID" value="MFD0854788.1"/>
    <property type="molecule type" value="Genomic_DNA"/>
</dbReference>
<dbReference type="Pfam" id="PF01266">
    <property type="entry name" value="DAO"/>
    <property type="match status" value="1"/>
</dbReference>
<reference evidence="5" key="1">
    <citation type="journal article" date="2019" name="Int. J. Syst. Evol. Microbiol.">
        <title>The Global Catalogue of Microorganisms (GCM) 10K type strain sequencing project: providing services to taxonomists for standard genome sequencing and annotation.</title>
        <authorList>
            <consortium name="The Broad Institute Genomics Platform"/>
            <consortium name="The Broad Institute Genome Sequencing Center for Infectious Disease"/>
            <person name="Wu L."/>
            <person name="Ma J."/>
        </authorList>
    </citation>
    <scope>NUCLEOTIDE SEQUENCE [LARGE SCALE GENOMIC DNA]</scope>
    <source>
        <strain evidence="5">JCM 31696</strain>
    </source>
</reference>
<feature type="region of interest" description="Disordered" evidence="2">
    <location>
        <begin position="221"/>
        <end position="251"/>
    </location>
</feature>
<evidence type="ECO:0000313" key="5">
    <source>
        <dbReference type="Proteomes" id="UP001597083"/>
    </source>
</evidence>
<dbReference type="InterPro" id="IPR036188">
    <property type="entry name" value="FAD/NAD-bd_sf"/>
</dbReference>
<evidence type="ECO:0000256" key="1">
    <source>
        <dbReference type="ARBA" id="ARBA00023002"/>
    </source>
</evidence>
<keyword evidence="5" id="KW-1185">Reference proteome</keyword>
<feature type="non-terminal residue" evidence="4">
    <location>
        <position position="1"/>
    </location>
</feature>
<dbReference type="SUPFAM" id="SSF51905">
    <property type="entry name" value="FAD/NAD(P)-binding domain"/>
    <property type="match status" value="1"/>
</dbReference>
<feature type="domain" description="FAD dependent oxidoreductase" evidence="3">
    <location>
        <begin position="4"/>
        <end position="211"/>
    </location>
</feature>
<organism evidence="4 5">
    <name type="scientific">Actinomadura adrarensis</name>
    <dbReference type="NCBI Taxonomy" id="1819600"/>
    <lineage>
        <taxon>Bacteria</taxon>
        <taxon>Bacillati</taxon>
        <taxon>Actinomycetota</taxon>
        <taxon>Actinomycetes</taxon>
        <taxon>Streptosporangiales</taxon>
        <taxon>Thermomonosporaceae</taxon>
        <taxon>Actinomadura</taxon>
    </lineage>
</organism>
<sequence length="251" mass="26859">GYGDAYQTAQAFAAAARRAGATIEQGTRVTELLASGGKTRGVRLADGREIRADTVVVAAGPWSVELLKPLGIDLPVHAIREQILLIDPGTDIGTPPVLSDLVSLQYVRHETNGHLLLGNSDLAQPEKADPDDYINRATEPYLETAAEKLLHRFPGLPAAAISSSYAGCYDVTPDFNPVISRTDIDGLIIAAGFSGHGFKISPAVGELLADLVLDGESRDPNIPDRDFRLSRFEEGDPLRSPHPYKGAGELR</sequence>
<proteinExistence type="predicted"/>
<accession>A0ABW3CJU6</accession>
<evidence type="ECO:0000259" key="3">
    <source>
        <dbReference type="Pfam" id="PF01266"/>
    </source>
</evidence>
<dbReference type="Gene3D" id="3.30.9.10">
    <property type="entry name" value="D-Amino Acid Oxidase, subunit A, domain 2"/>
    <property type="match status" value="1"/>
</dbReference>
<comment type="caution">
    <text evidence="4">The sequence shown here is derived from an EMBL/GenBank/DDBJ whole genome shotgun (WGS) entry which is preliminary data.</text>
</comment>
<gene>
    <name evidence="4" type="ORF">ACFQ07_21290</name>
</gene>
<keyword evidence="1 4" id="KW-0560">Oxidoreductase</keyword>
<dbReference type="PANTHER" id="PTHR13847">
    <property type="entry name" value="SARCOSINE DEHYDROGENASE-RELATED"/>
    <property type="match status" value="1"/>
</dbReference>
<dbReference type="Gene3D" id="3.50.50.60">
    <property type="entry name" value="FAD/NAD(P)-binding domain"/>
    <property type="match status" value="1"/>
</dbReference>
<dbReference type="InterPro" id="IPR006076">
    <property type="entry name" value="FAD-dep_OxRdtase"/>
</dbReference>
<dbReference type="GO" id="GO:0016491">
    <property type="term" value="F:oxidoreductase activity"/>
    <property type="evidence" value="ECO:0007669"/>
    <property type="project" value="UniProtKB-KW"/>
</dbReference>
<dbReference type="Proteomes" id="UP001597083">
    <property type="component" value="Unassembled WGS sequence"/>
</dbReference>
<evidence type="ECO:0000256" key="2">
    <source>
        <dbReference type="SAM" id="MobiDB-lite"/>
    </source>
</evidence>
<feature type="compositionally biased region" description="Basic and acidic residues" evidence="2">
    <location>
        <begin position="221"/>
        <end position="239"/>
    </location>
</feature>
<name>A0ABW3CJU6_9ACTN</name>
<dbReference type="EC" id="1.-.-.-" evidence="4"/>
<evidence type="ECO:0000313" key="4">
    <source>
        <dbReference type="EMBL" id="MFD0854788.1"/>
    </source>
</evidence>
<dbReference type="PANTHER" id="PTHR13847:SF287">
    <property type="entry name" value="FAD-DEPENDENT OXIDOREDUCTASE DOMAIN-CONTAINING PROTEIN 1"/>
    <property type="match status" value="1"/>
</dbReference>